<feature type="non-terminal residue" evidence="1">
    <location>
        <position position="317"/>
    </location>
</feature>
<dbReference type="Proteomes" id="UP001153678">
    <property type="component" value="Unassembled WGS sequence"/>
</dbReference>
<gene>
    <name evidence="1" type="ORF">FWILDA_LOCUS14716</name>
</gene>
<protein>
    <submittedName>
        <fullName evidence="1">597_t:CDS:1</fullName>
    </submittedName>
</protein>
<keyword evidence="2" id="KW-1185">Reference proteome</keyword>
<evidence type="ECO:0000313" key="2">
    <source>
        <dbReference type="Proteomes" id="UP001153678"/>
    </source>
</evidence>
<dbReference type="AlphaFoldDB" id="A0A9W4T325"/>
<dbReference type="SUPFAM" id="SSF117281">
    <property type="entry name" value="Kelch motif"/>
    <property type="match status" value="1"/>
</dbReference>
<dbReference type="PANTHER" id="PTHR23244">
    <property type="entry name" value="KELCH REPEAT DOMAIN"/>
    <property type="match status" value="1"/>
</dbReference>
<proteinExistence type="predicted"/>
<sequence length="317" mass="35880">RFDAASVFKDDVLYVLGGANNGKSIPEILSIDLTTSFTIDSPPWSQSLKAPPLAFVSSGVVLGGYNNNFILVVGGYIQDPFSQSIINNEETLIVYDIQHNDWRRVAMATAPELNQRVKFKILSDNNGNAYLHGAPQTPIIADDYSSVLLKDGRMIIIGGFGAPVDKVFVHTISQIEIFDTNDNIWSRQIVPQPNEMTDHQTYTKPFQWRIPVISGLEPPLLNEHCAELVENRYIFIMFDMYVTRRRIDNIVSNELYILDTENYSWIKSFKPKLSISIFYKKHKNRSGTVSTQAENAISRTNNSNGENANIMIYPNYM</sequence>
<dbReference type="OrthoDB" id="432528at2759"/>
<comment type="caution">
    <text evidence="1">The sequence shown here is derived from an EMBL/GenBank/DDBJ whole genome shotgun (WGS) entry which is preliminary data.</text>
</comment>
<dbReference type="InterPro" id="IPR015915">
    <property type="entry name" value="Kelch-typ_b-propeller"/>
</dbReference>
<accession>A0A9W4T325</accession>
<reference evidence="1" key="1">
    <citation type="submission" date="2022-08" db="EMBL/GenBank/DDBJ databases">
        <authorList>
            <person name="Kallberg Y."/>
            <person name="Tangrot J."/>
            <person name="Rosling A."/>
        </authorList>
    </citation>
    <scope>NUCLEOTIDE SEQUENCE</scope>
    <source>
        <strain evidence="1">Wild A</strain>
    </source>
</reference>
<dbReference type="Gene3D" id="2.120.10.80">
    <property type="entry name" value="Kelch-type beta propeller"/>
    <property type="match status" value="1"/>
</dbReference>
<organism evidence="1 2">
    <name type="scientific">Funneliformis geosporum</name>
    <dbReference type="NCBI Taxonomy" id="1117311"/>
    <lineage>
        <taxon>Eukaryota</taxon>
        <taxon>Fungi</taxon>
        <taxon>Fungi incertae sedis</taxon>
        <taxon>Mucoromycota</taxon>
        <taxon>Glomeromycotina</taxon>
        <taxon>Glomeromycetes</taxon>
        <taxon>Glomerales</taxon>
        <taxon>Glomeraceae</taxon>
        <taxon>Funneliformis</taxon>
    </lineage>
</organism>
<name>A0A9W4T325_9GLOM</name>
<dbReference type="EMBL" id="CAMKVN010006793">
    <property type="protein sequence ID" value="CAI2190721.1"/>
    <property type="molecule type" value="Genomic_DNA"/>
</dbReference>
<evidence type="ECO:0000313" key="1">
    <source>
        <dbReference type="EMBL" id="CAI2190721.1"/>
    </source>
</evidence>